<sequence>MQSIKNIKIIALFSSSLWLFALPSKSLADTLHLAVASNFIAPIQHLSKVFEKETGHTITLSFGSSGKLFAQIKHGAPYDIFLSADLIKPQTLIDDQVAKPESLVIYAKGQLALWSRTTKPLDSLEETLLSTKRIAIANPKLAPYGKAAEESLRHLSLWDKVQHKLVRGENIGQTYQFVYSKNADVGFVALSQVQSQVKENQTEGQIIKIPSSFYSDINQAAVALNRTDKAVLAESFMTFLMRVDTQAQIAQFGYITVQN</sequence>
<evidence type="ECO:0000256" key="7">
    <source>
        <dbReference type="SAM" id="SignalP"/>
    </source>
</evidence>
<dbReference type="EMBL" id="JAMB01000007">
    <property type="protein sequence ID" value="ETX10677.1"/>
    <property type="molecule type" value="Genomic_DNA"/>
</dbReference>
<evidence type="ECO:0000256" key="4">
    <source>
        <dbReference type="ARBA" id="ARBA00022729"/>
    </source>
</evidence>
<evidence type="ECO:0008006" key="10">
    <source>
        <dbReference type="Google" id="ProtNLM"/>
    </source>
</evidence>
<dbReference type="InterPro" id="IPR044084">
    <property type="entry name" value="AvModA-like_subst-bd"/>
</dbReference>
<feature type="signal peptide" evidence="7">
    <location>
        <begin position="1"/>
        <end position="21"/>
    </location>
</feature>
<gene>
    <name evidence="8" type="ORF">MUS1_13920</name>
</gene>
<reference evidence="8 9" key="1">
    <citation type="submission" date="2014-01" db="EMBL/GenBank/DDBJ databases">
        <title>Marinomonas ushuaiensis DSM 15871 Genome Sequencing.</title>
        <authorList>
            <person name="Lai Q."/>
            <person name="Shao Z.S."/>
        </authorList>
    </citation>
    <scope>NUCLEOTIDE SEQUENCE [LARGE SCALE GENOMIC DNA]</scope>
    <source>
        <strain evidence="8 9">DSM 15871</strain>
    </source>
</reference>
<dbReference type="Gene3D" id="3.40.190.10">
    <property type="entry name" value="Periplasmic binding protein-like II"/>
    <property type="match status" value="2"/>
</dbReference>
<dbReference type="RefSeq" id="WP_051436195.1">
    <property type="nucleotide sequence ID" value="NZ_JAMB01000007.1"/>
</dbReference>
<dbReference type="STRING" id="1122207.MUS1_13920"/>
<evidence type="ECO:0000256" key="3">
    <source>
        <dbReference type="ARBA" id="ARBA00022723"/>
    </source>
</evidence>
<evidence type="ECO:0000256" key="6">
    <source>
        <dbReference type="PIRSR" id="PIRSR004846-1"/>
    </source>
</evidence>
<feature type="binding site" evidence="6">
    <location>
        <position position="171"/>
    </location>
    <ligand>
        <name>molybdate</name>
        <dbReference type="ChEBI" id="CHEBI:36264"/>
    </ligand>
</feature>
<feature type="binding site" evidence="6">
    <location>
        <position position="65"/>
    </location>
    <ligand>
        <name>molybdate</name>
        <dbReference type="ChEBI" id="CHEBI:36264"/>
    </ligand>
</feature>
<keyword evidence="9" id="KW-1185">Reference proteome</keyword>
<dbReference type="PANTHER" id="PTHR30632:SF14">
    <property type="entry name" value="TUNGSTATE_MOLYBDATE_CHROMATE-BINDING PROTEIN MODA"/>
    <property type="match status" value="1"/>
</dbReference>
<name>X7E3Z4_9GAMM</name>
<comment type="subunit">
    <text evidence="5">The complex is composed of two ATP-binding proteins (ModC), two transmembrane proteins (ModB) and a solute-binding protein (ModA).</text>
</comment>
<dbReference type="GO" id="GO:1901359">
    <property type="term" value="F:tungstate binding"/>
    <property type="evidence" value="ECO:0007669"/>
    <property type="project" value="UniProtKB-ARBA"/>
</dbReference>
<dbReference type="CDD" id="cd13539">
    <property type="entry name" value="PBP2_AvModA"/>
    <property type="match status" value="1"/>
</dbReference>
<organism evidence="8 9">
    <name type="scientific">Marinomonas ushuaiensis DSM 15871</name>
    <dbReference type="NCBI Taxonomy" id="1122207"/>
    <lineage>
        <taxon>Bacteria</taxon>
        <taxon>Pseudomonadati</taxon>
        <taxon>Pseudomonadota</taxon>
        <taxon>Gammaproteobacteria</taxon>
        <taxon>Oceanospirillales</taxon>
        <taxon>Oceanospirillaceae</taxon>
        <taxon>Marinomonas</taxon>
    </lineage>
</organism>
<accession>X7E3Z4</accession>
<dbReference type="PATRIC" id="fig|1122207.3.peg.1928"/>
<dbReference type="PANTHER" id="PTHR30632">
    <property type="entry name" value="MOLYBDATE-BINDING PERIPLASMIC PROTEIN"/>
    <property type="match status" value="1"/>
</dbReference>
<dbReference type="GO" id="GO:0046872">
    <property type="term" value="F:metal ion binding"/>
    <property type="evidence" value="ECO:0007669"/>
    <property type="project" value="UniProtKB-KW"/>
</dbReference>
<comment type="similarity">
    <text evidence="1">Belongs to the bacterial solute-binding protein ModA family.</text>
</comment>
<dbReference type="GO" id="GO:0030973">
    <property type="term" value="F:molybdate ion binding"/>
    <property type="evidence" value="ECO:0007669"/>
    <property type="project" value="InterPro"/>
</dbReference>
<evidence type="ECO:0000256" key="2">
    <source>
        <dbReference type="ARBA" id="ARBA00022505"/>
    </source>
</evidence>
<dbReference type="FunFam" id="3.40.190.10:FF:000035">
    <property type="entry name" value="Molybdate ABC transporter substrate-binding protein"/>
    <property type="match status" value="1"/>
</dbReference>
<comment type="caution">
    <text evidence="8">The sequence shown here is derived from an EMBL/GenBank/DDBJ whole genome shotgun (WGS) entry which is preliminary data.</text>
</comment>
<evidence type="ECO:0000256" key="1">
    <source>
        <dbReference type="ARBA" id="ARBA00009175"/>
    </source>
</evidence>
<dbReference type="PIRSF" id="PIRSF004846">
    <property type="entry name" value="ModA"/>
    <property type="match status" value="1"/>
</dbReference>
<keyword evidence="4 7" id="KW-0732">Signal</keyword>
<keyword evidence="2 6" id="KW-0500">Molybdenum</keyword>
<dbReference type="eggNOG" id="COG0725">
    <property type="taxonomic scope" value="Bacteria"/>
</dbReference>
<feature type="chain" id="PRO_5004977991" description="Molybdate ABC transporter substrate-binding protein" evidence="7">
    <location>
        <begin position="22"/>
        <end position="259"/>
    </location>
</feature>
<protein>
    <recommendedName>
        <fullName evidence="10">Molybdate ABC transporter substrate-binding protein</fullName>
    </recommendedName>
</protein>
<evidence type="ECO:0000313" key="8">
    <source>
        <dbReference type="EMBL" id="ETX10677.1"/>
    </source>
</evidence>
<dbReference type="Proteomes" id="UP000054058">
    <property type="component" value="Unassembled WGS sequence"/>
</dbReference>
<evidence type="ECO:0000313" key="9">
    <source>
        <dbReference type="Proteomes" id="UP000054058"/>
    </source>
</evidence>
<dbReference type="InterPro" id="IPR005950">
    <property type="entry name" value="ModA"/>
</dbReference>
<keyword evidence="3 6" id="KW-0479">Metal-binding</keyword>
<dbReference type="Pfam" id="PF13531">
    <property type="entry name" value="SBP_bac_11"/>
    <property type="match status" value="1"/>
</dbReference>
<dbReference type="AlphaFoldDB" id="X7E3Z4"/>
<dbReference type="SUPFAM" id="SSF53850">
    <property type="entry name" value="Periplasmic binding protein-like II"/>
    <property type="match status" value="1"/>
</dbReference>
<dbReference type="NCBIfam" id="TIGR01256">
    <property type="entry name" value="modA"/>
    <property type="match status" value="1"/>
</dbReference>
<dbReference type="InterPro" id="IPR050682">
    <property type="entry name" value="ModA/WtpA"/>
</dbReference>
<proteinExistence type="inferred from homology"/>
<evidence type="ECO:0000256" key="5">
    <source>
        <dbReference type="ARBA" id="ARBA00062515"/>
    </source>
</evidence>
<dbReference type="GO" id="GO:0015689">
    <property type="term" value="P:molybdate ion transport"/>
    <property type="evidence" value="ECO:0007669"/>
    <property type="project" value="InterPro"/>
</dbReference>